<dbReference type="FunFam" id="3.20.20.80:FF:000020">
    <property type="entry name" value="Beta-glucosidase 12"/>
    <property type="match status" value="1"/>
</dbReference>
<dbReference type="SUPFAM" id="SSF51445">
    <property type="entry name" value="(Trans)glycosidases"/>
    <property type="match status" value="1"/>
</dbReference>
<keyword evidence="2" id="KW-0378">Hydrolase</keyword>
<evidence type="ECO:0000256" key="4">
    <source>
        <dbReference type="RuleBase" id="RU003690"/>
    </source>
</evidence>
<dbReference type="PANTHER" id="PTHR10353:SF175">
    <property type="entry name" value="BETA-GLUCOSIDASE 18-LIKE ISOFORM X1"/>
    <property type="match status" value="1"/>
</dbReference>
<dbReference type="InterPro" id="IPR001360">
    <property type="entry name" value="Glyco_hydro_1"/>
</dbReference>
<dbReference type="PANTHER" id="PTHR10353">
    <property type="entry name" value="GLYCOSYL HYDROLASE"/>
    <property type="match status" value="1"/>
</dbReference>
<comment type="similarity">
    <text evidence="1 4">Belongs to the glycosyl hydrolase 1 family.</text>
</comment>
<evidence type="ECO:0000256" key="5">
    <source>
        <dbReference type="SAM" id="Phobius"/>
    </source>
</evidence>
<dbReference type="OrthoDB" id="65569at2759"/>
<evidence type="ECO:0000256" key="6">
    <source>
        <dbReference type="SAM" id="SignalP"/>
    </source>
</evidence>
<feature type="signal peptide" evidence="6">
    <location>
        <begin position="1"/>
        <end position="31"/>
    </location>
</feature>
<sequence length="592" mass="67018">MEVMKSHLCFSPLFVLLLLLLFFFFVGPCLAQISIEDDGQQQIQRSDFPQNFFFGTSTSSYQIEGAYLEDGGGLSNWDVYSHIPGNIVNNENGDVADDHYHRYLEDIEIMHSLGVNAYRFSISWARVLPRGRFGNVNPKGILFYNKIIDNLVLRGIEPFVTIYHHELPQILEDSYGGWLSHLIQEDFAHLATICFNEFGDRVKYWMTLNEPNHVAEFAYLTGQLAPGRCSPPFGNCSVGNSDIEPLVAMHNMLMAHAKAVDIYRKHFQKKQGGFIGIVANIFMYEPLRDEEVDRQAVKRALAFNAAWMLDPLVYGDYPAEMRDCLGSELPWFSDRDTELIKGSMDFIGLNHYSALYVKDCIYSACSVGDDHPIRGFLSKLPERDGVPIGEPTGMKRFFVVPSALEKVIDYLKHRYNNIPIFVTENGYSSKQHENEQVEDLLEDVNRVEYHKAYLAALASAIRDGADVRGYFIWSLLDNFEWTLGYTVRFGLFHVDRFTNSLQRTPKLSAKQKSEIKEGSFINGVGSRNNSDDGNGGALGNMVAAIADEICCTDVDNDGSLHAPDFQRHFSFFTSLYVTSILLSFFSPLNLVL</sequence>
<dbReference type="Pfam" id="PF00232">
    <property type="entry name" value="Glyco_hydro_1"/>
    <property type="match status" value="1"/>
</dbReference>
<keyword evidence="6" id="KW-0732">Signal</keyword>
<reference evidence="7" key="1">
    <citation type="submission" date="2020-03" db="EMBL/GenBank/DDBJ databases">
        <title>A high-quality chromosome-level genome assembly of a woody plant with both climbing and erect habits, Rhamnella rubrinervis.</title>
        <authorList>
            <person name="Lu Z."/>
            <person name="Yang Y."/>
            <person name="Zhu X."/>
            <person name="Sun Y."/>
        </authorList>
    </citation>
    <scope>NUCLEOTIDE SEQUENCE</scope>
    <source>
        <strain evidence="7">BYM</strain>
        <tissue evidence="7">Leaf</tissue>
    </source>
</reference>
<dbReference type="Proteomes" id="UP000796880">
    <property type="component" value="Unassembled WGS sequence"/>
</dbReference>
<accession>A0A8K0GYF5</accession>
<protein>
    <submittedName>
        <fullName evidence="7">Uncharacterized protein</fullName>
    </submittedName>
</protein>
<evidence type="ECO:0000256" key="1">
    <source>
        <dbReference type="ARBA" id="ARBA00010838"/>
    </source>
</evidence>
<feature type="transmembrane region" description="Helical" evidence="5">
    <location>
        <begin position="569"/>
        <end position="591"/>
    </location>
</feature>
<dbReference type="AlphaFoldDB" id="A0A8K0GYF5"/>
<proteinExistence type="inferred from homology"/>
<dbReference type="EMBL" id="VOIH02000007">
    <property type="protein sequence ID" value="KAF3442120.1"/>
    <property type="molecule type" value="Genomic_DNA"/>
</dbReference>
<keyword evidence="5" id="KW-1133">Transmembrane helix</keyword>
<keyword evidence="3" id="KW-0326">Glycosidase</keyword>
<name>A0A8K0GYF5_9ROSA</name>
<keyword evidence="8" id="KW-1185">Reference proteome</keyword>
<dbReference type="InterPro" id="IPR033132">
    <property type="entry name" value="GH_1_N_CS"/>
</dbReference>
<dbReference type="GO" id="GO:0008422">
    <property type="term" value="F:beta-glucosidase activity"/>
    <property type="evidence" value="ECO:0007669"/>
    <property type="project" value="TreeGrafter"/>
</dbReference>
<dbReference type="Gene3D" id="3.20.20.80">
    <property type="entry name" value="Glycosidases"/>
    <property type="match status" value="1"/>
</dbReference>
<evidence type="ECO:0000256" key="3">
    <source>
        <dbReference type="ARBA" id="ARBA00023295"/>
    </source>
</evidence>
<keyword evidence="5" id="KW-0472">Membrane</keyword>
<dbReference type="PROSITE" id="PS00653">
    <property type="entry name" value="GLYCOSYL_HYDROL_F1_2"/>
    <property type="match status" value="1"/>
</dbReference>
<dbReference type="PRINTS" id="PR00131">
    <property type="entry name" value="GLHYDRLASE1"/>
</dbReference>
<feature type="chain" id="PRO_5035428375" evidence="6">
    <location>
        <begin position="32"/>
        <end position="592"/>
    </location>
</feature>
<evidence type="ECO:0000256" key="2">
    <source>
        <dbReference type="ARBA" id="ARBA00022801"/>
    </source>
</evidence>
<comment type="caution">
    <text evidence="7">The sequence shown here is derived from an EMBL/GenBank/DDBJ whole genome shotgun (WGS) entry which is preliminary data.</text>
</comment>
<dbReference type="InterPro" id="IPR017853">
    <property type="entry name" value="GH"/>
</dbReference>
<keyword evidence="5" id="KW-0812">Transmembrane</keyword>
<evidence type="ECO:0000313" key="7">
    <source>
        <dbReference type="EMBL" id="KAF3442120.1"/>
    </source>
</evidence>
<gene>
    <name evidence="7" type="ORF">FNV43_RR16036</name>
</gene>
<organism evidence="7 8">
    <name type="scientific">Rhamnella rubrinervis</name>
    <dbReference type="NCBI Taxonomy" id="2594499"/>
    <lineage>
        <taxon>Eukaryota</taxon>
        <taxon>Viridiplantae</taxon>
        <taxon>Streptophyta</taxon>
        <taxon>Embryophyta</taxon>
        <taxon>Tracheophyta</taxon>
        <taxon>Spermatophyta</taxon>
        <taxon>Magnoliopsida</taxon>
        <taxon>eudicotyledons</taxon>
        <taxon>Gunneridae</taxon>
        <taxon>Pentapetalae</taxon>
        <taxon>rosids</taxon>
        <taxon>fabids</taxon>
        <taxon>Rosales</taxon>
        <taxon>Rhamnaceae</taxon>
        <taxon>rhamnoid group</taxon>
        <taxon>Rhamneae</taxon>
        <taxon>Rhamnella</taxon>
    </lineage>
</organism>
<dbReference type="GO" id="GO:0005975">
    <property type="term" value="P:carbohydrate metabolic process"/>
    <property type="evidence" value="ECO:0007669"/>
    <property type="project" value="InterPro"/>
</dbReference>
<evidence type="ECO:0000313" key="8">
    <source>
        <dbReference type="Proteomes" id="UP000796880"/>
    </source>
</evidence>